<keyword evidence="1" id="KW-0732">Signal</keyword>
<sequence length="519" mass="55797">MSVLGLLLLCSGALAHADESAPIERGAAVLEPFALRELDKGPFGLGRMLTPASDAPLTDAALFALPSMTPVRKALDVDLDRYVEKHKASLPNESIGVGTSYAFQLFDRTVLDSPDARFVLAGVVNRMDRAFVDPAHCGEVRLLYRLTRTTPPEAKAPPEAKGGEIASPRLPMTLNIVLKARSDEQAKANAPSCAEIAKRWLATSDLQLTGAALAEKLMAPDGPLALIRPENIHRIETNLQIAHAPKSAIRDFRTDYMMKVFDYQAASGTFEEAVLEDQIDRDRLLADAALAREFKGWLLDPVHLGELDRGMAVIPDKFLAKVAVAPTPVGFVNSDLLPAYGLVQGEASGPAPVFTESDVVGALEKAAAQGIALQNIQSVAGFERRLNDSSCGGCHQTRGIGGFHFPGVDWMAEKPSNTVVVPGSPHFFGDQVRRRDILTAISEGRAPDFSRGFASRPQLRGNDELAGTVYNDGWGGHCYAGRTEAADNDKSFSTWTCAANLSCQTGPATRFGMCFIATR</sequence>
<organism evidence="2 3">
    <name type="scientific">Bradyrhizobium oligotrophicum S58</name>
    <dbReference type="NCBI Taxonomy" id="1245469"/>
    <lineage>
        <taxon>Bacteria</taxon>
        <taxon>Pseudomonadati</taxon>
        <taxon>Pseudomonadota</taxon>
        <taxon>Alphaproteobacteria</taxon>
        <taxon>Hyphomicrobiales</taxon>
        <taxon>Nitrobacteraceae</taxon>
        <taxon>Bradyrhizobium</taxon>
    </lineage>
</organism>
<feature type="signal peptide" evidence="1">
    <location>
        <begin position="1"/>
        <end position="17"/>
    </location>
</feature>
<protein>
    <submittedName>
        <fullName evidence="2">Uncharacterized protein</fullName>
    </submittedName>
</protein>
<feature type="chain" id="PRO_5004062015" evidence="1">
    <location>
        <begin position="18"/>
        <end position="519"/>
    </location>
</feature>
<accession>M4Z3D2</accession>
<dbReference type="AlphaFoldDB" id="M4Z3D2"/>
<gene>
    <name evidence="2" type="ORF">S58_15510</name>
</gene>
<dbReference type="HOGENOM" id="CLU_026849_0_0_5"/>
<dbReference type="eggNOG" id="ENOG502ZCKB">
    <property type="taxonomic scope" value="Bacteria"/>
</dbReference>
<name>M4Z3D2_9BRAD</name>
<dbReference type="Proteomes" id="UP000011841">
    <property type="component" value="Chromosome"/>
</dbReference>
<keyword evidence="3" id="KW-1185">Reference proteome</keyword>
<evidence type="ECO:0000313" key="3">
    <source>
        <dbReference type="Proteomes" id="UP000011841"/>
    </source>
</evidence>
<dbReference type="PATRIC" id="fig|1245469.3.peg.1589"/>
<reference evidence="2 3" key="1">
    <citation type="journal article" date="2013" name="Appl. Environ. Microbiol.">
        <title>Genome analysis suggests that the soil oligotrophic bacterium Agromonas oligotrophica (Bradyrhizobium oligotrophicum) is a nitrogen-fixing symbiont of Aeschynomene indica.</title>
        <authorList>
            <person name="Okubo T."/>
            <person name="Fukushima S."/>
            <person name="Itakura M."/>
            <person name="Oshima K."/>
            <person name="Longtonglang A."/>
            <person name="Teaumroong N."/>
            <person name="Mitsui H."/>
            <person name="Hattori M."/>
            <person name="Hattori R."/>
            <person name="Hattori T."/>
            <person name="Minamisawa K."/>
        </authorList>
    </citation>
    <scope>NUCLEOTIDE SEQUENCE [LARGE SCALE GENOMIC DNA]</scope>
    <source>
        <strain evidence="2 3">S58</strain>
    </source>
</reference>
<proteinExistence type="predicted"/>
<dbReference type="KEGG" id="aol:S58_15510"/>
<evidence type="ECO:0000256" key="1">
    <source>
        <dbReference type="SAM" id="SignalP"/>
    </source>
</evidence>
<dbReference type="EMBL" id="AP012603">
    <property type="protein sequence ID" value="BAM87559.1"/>
    <property type="molecule type" value="Genomic_DNA"/>
</dbReference>
<evidence type="ECO:0000313" key="2">
    <source>
        <dbReference type="EMBL" id="BAM87559.1"/>
    </source>
</evidence>